<dbReference type="InterPro" id="IPR019956">
    <property type="entry name" value="Ubiquitin_dom"/>
</dbReference>
<dbReference type="PANTHER" id="PTHR10666">
    <property type="entry name" value="UBIQUITIN"/>
    <property type="match status" value="1"/>
</dbReference>
<dbReference type="SMART" id="SM00213">
    <property type="entry name" value="UBQ"/>
    <property type="match status" value="1"/>
</dbReference>
<dbReference type="Proteomes" id="UP001152523">
    <property type="component" value="Unassembled WGS sequence"/>
</dbReference>
<dbReference type="Gene3D" id="3.10.20.90">
    <property type="entry name" value="Phosphatidylinositol 3-kinase Catalytic Subunit, Chain A, domain 1"/>
    <property type="match status" value="1"/>
</dbReference>
<dbReference type="AlphaFoldDB" id="A0AAV0DNA9"/>
<proteinExistence type="predicted"/>
<keyword evidence="2" id="KW-0832">Ubl conjugation</keyword>
<dbReference type="EMBL" id="CAMAPF010000129">
    <property type="protein sequence ID" value="CAH9105041.1"/>
    <property type="molecule type" value="Genomic_DNA"/>
</dbReference>
<dbReference type="EMBL" id="CAMAPF010000951">
    <property type="protein sequence ID" value="CAH9128770.1"/>
    <property type="molecule type" value="Genomic_DNA"/>
</dbReference>
<evidence type="ECO:0000256" key="1">
    <source>
        <dbReference type="ARBA" id="ARBA00022499"/>
    </source>
</evidence>
<dbReference type="CDD" id="cd17039">
    <property type="entry name" value="Ubl_ubiquitin_like"/>
    <property type="match status" value="1"/>
</dbReference>
<evidence type="ECO:0000313" key="5">
    <source>
        <dbReference type="EMBL" id="CAH9128770.1"/>
    </source>
</evidence>
<keyword evidence="6" id="KW-1185">Reference proteome</keyword>
<accession>A0AAV0DNA9</accession>
<keyword evidence="1" id="KW-1017">Isopeptide bond</keyword>
<dbReference type="PROSITE" id="PS50053">
    <property type="entry name" value="UBIQUITIN_2"/>
    <property type="match status" value="1"/>
</dbReference>
<evidence type="ECO:0000313" key="6">
    <source>
        <dbReference type="Proteomes" id="UP001152523"/>
    </source>
</evidence>
<protein>
    <recommendedName>
        <fullName evidence="3">Ubiquitin-like domain-containing protein</fullName>
    </recommendedName>
</protein>
<dbReference type="SUPFAM" id="SSF54236">
    <property type="entry name" value="Ubiquitin-like"/>
    <property type="match status" value="1"/>
</dbReference>
<evidence type="ECO:0000259" key="3">
    <source>
        <dbReference type="PROSITE" id="PS50053"/>
    </source>
</evidence>
<dbReference type="PRINTS" id="PR00348">
    <property type="entry name" value="UBIQUITIN"/>
</dbReference>
<dbReference type="InterPro" id="IPR029071">
    <property type="entry name" value="Ubiquitin-like_domsf"/>
</dbReference>
<dbReference type="InterPro" id="IPR000626">
    <property type="entry name" value="Ubiquitin-like_dom"/>
</dbReference>
<evidence type="ECO:0000256" key="2">
    <source>
        <dbReference type="ARBA" id="ARBA00022843"/>
    </source>
</evidence>
<sequence length="207" mass="22865">MAGSGDQVAALLFWGGQVIKNGYLGSVDYSEPPKTMCFLSRRGRHAELVRKVHTAMNSDDQYKMLDLFGKYPTTLPGGKVLFVSIPLTDDQSLGWFLDVASLSQPVHVYAVAAPKRNDEPEDNPRSTTGAITEIYVKTMTGKTIVLEVESSDIIRDLKEQIEDLEGMPVEKQNLLFNGRSLANHLTIGDYNIPNKSEVDLLPFLCGC</sequence>
<dbReference type="GO" id="GO:0003729">
    <property type="term" value="F:mRNA binding"/>
    <property type="evidence" value="ECO:0007669"/>
    <property type="project" value="UniProtKB-ARBA"/>
</dbReference>
<dbReference type="InterPro" id="IPR050158">
    <property type="entry name" value="Ubiquitin_ubiquitin-like"/>
</dbReference>
<comment type="caution">
    <text evidence="4">The sequence shown here is derived from an EMBL/GenBank/DDBJ whole genome shotgun (WGS) entry which is preliminary data.</text>
</comment>
<feature type="domain" description="Ubiquitin-like" evidence="3">
    <location>
        <begin position="132"/>
        <end position="201"/>
    </location>
</feature>
<dbReference type="Pfam" id="PF00240">
    <property type="entry name" value="ubiquitin"/>
    <property type="match status" value="1"/>
</dbReference>
<name>A0AAV0DNA9_9ASTE</name>
<reference evidence="4" key="1">
    <citation type="submission" date="2022-07" db="EMBL/GenBank/DDBJ databases">
        <authorList>
            <person name="Macas J."/>
            <person name="Novak P."/>
            <person name="Neumann P."/>
        </authorList>
    </citation>
    <scope>NUCLEOTIDE SEQUENCE</scope>
</reference>
<evidence type="ECO:0000313" key="4">
    <source>
        <dbReference type="EMBL" id="CAH9105041.1"/>
    </source>
</evidence>
<dbReference type="FunFam" id="3.10.20.90:FF:000205">
    <property type="entry name" value="2'-5'-oligoadenylate synthase-like protein 2"/>
    <property type="match status" value="1"/>
</dbReference>
<gene>
    <name evidence="4" type="ORF">CEPIT_LOCUS17009</name>
    <name evidence="5" type="ORF">CEPIT_LOCUS29331</name>
</gene>
<organism evidence="4 6">
    <name type="scientific">Cuscuta epithymum</name>
    <dbReference type="NCBI Taxonomy" id="186058"/>
    <lineage>
        <taxon>Eukaryota</taxon>
        <taxon>Viridiplantae</taxon>
        <taxon>Streptophyta</taxon>
        <taxon>Embryophyta</taxon>
        <taxon>Tracheophyta</taxon>
        <taxon>Spermatophyta</taxon>
        <taxon>Magnoliopsida</taxon>
        <taxon>eudicotyledons</taxon>
        <taxon>Gunneridae</taxon>
        <taxon>Pentapetalae</taxon>
        <taxon>asterids</taxon>
        <taxon>lamiids</taxon>
        <taxon>Solanales</taxon>
        <taxon>Convolvulaceae</taxon>
        <taxon>Cuscuteae</taxon>
        <taxon>Cuscuta</taxon>
        <taxon>Cuscuta subgen. Cuscuta</taxon>
    </lineage>
</organism>